<accession>A0ABR4XUR5</accession>
<gene>
    <name evidence="1" type="ORF">CD31_21505</name>
</gene>
<evidence type="ECO:0000313" key="2">
    <source>
        <dbReference type="Proteomes" id="UP000030487"/>
    </source>
</evidence>
<comment type="caution">
    <text evidence="1">The sequence shown here is derived from an EMBL/GenBank/DDBJ whole genome shotgun (WGS) entry which is preliminary data.</text>
</comment>
<reference evidence="1 2" key="1">
    <citation type="submission" date="2014-02" db="EMBL/GenBank/DDBJ databases">
        <title>Draft genome sequence of Lysinibacillus boronitolerans NBRC 103108.</title>
        <authorList>
            <person name="Zhang F."/>
            <person name="Wang G."/>
            <person name="Zhang L."/>
        </authorList>
    </citation>
    <scope>NUCLEOTIDE SEQUENCE [LARGE SCALE GENOMIC DNA]</scope>
    <source>
        <strain evidence="1 2">NBRC 103108</strain>
    </source>
</reference>
<dbReference type="Proteomes" id="UP000030487">
    <property type="component" value="Unassembled WGS sequence"/>
</dbReference>
<protein>
    <submittedName>
        <fullName evidence="1">Uncharacterized protein</fullName>
    </submittedName>
</protein>
<proteinExistence type="predicted"/>
<name>A0ABR4XUR5_9BACI</name>
<organism evidence="1 2">
    <name type="scientific">Lysinibacillus boronitolerans JCM 21713 = 10a = NBRC 103108</name>
    <dbReference type="NCBI Taxonomy" id="1294264"/>
    <lineage>
        <taxon>Bacteria</taxon>
        <taxon>Bacillati</taxon>
        <taxon>Bacillota</taxon>
        <taxon>Bacilli</taxon>
        <taxon>Bacillales</taxon>
        <taxon>Bacillaceae</taxon>
        <taxon>Lysinibacillus</taxon>
    </lineage>
</organism>
<sequence length="66" mass="7479">MIRSLLETTSTELSHVANLSLEKREDDQAFLNDGEIHHLQIFSPEEMLLILIELVGTSYGCMICND</sequence>
<dbReference type="EMBL" id="JPVR01000081">
    <property type="protein sequence ID" value="KGR80698.1"/>
    <property type="molecule type" value="Genomic_DNA"/>
</dbReference>
<keyword evidence="2" id="KW-1185">Reference proteome</keyword>
<evidence type="ECO:0000313" key="1">
    <source>
        <dbReference type="EMBL" id="KGR80698.1"/>
    </source>
</evidence>